<comment type="cofactor">
    <cofactor evidence="1">
        <name>Mg(2+)</name>
        <dbReference type="ChEBI" id="CHEBI:18420"/>
    </cofactor>
</comment>
<reference evidence="12" key="1">
    <citation type="submission" date="2022-04" db="EMBL/GenBank/DDBJ databases">
        <title>Roseibium sp. CAU 1639 isolated from mud.</title>
        <authorList>
            <person name="Kim W."/>
        </authorList>
    </citation>
    <scope>NUCLEOTIDE SEQUENCE</scope>
    <source>
        <strain evidence="12">CAU 1639</strain>
    </source>
</reference>
<dbReference type="InterPro" id="IPR000760">
    <property type="entry name" value="Inositol_monophosphatase-like"/>
</dbReference>
<evidence type="ECO:0000313" key="13">
    <source>
        <dbReference type="Proteomes" id="UP001431221"/>
    </source>
</evidence>
<comment type="similarity">
    <text evidence="3">Belongs to the inositol monophosphatase superfamily.</text>
</comment>
<dbReference type="GO" id="GO:0004401">
    <property type="term" value="F:histidinol-phosphatase activity"/>
    <property type="evidence" value="ECO:0007669"/>
    <property type="project" value="UniProtKB-EC"/>
</dbReference>
<comment type="caution">
    <text evidence="12">The sequence shown here is derived from an EMBL/GenBank/DDBJ whole genome shotgun (WGS) entry which is preliminary data.</text>
</comment>
<dbReference type="PRINTS" id="PR00377">
    <property type="entry name" value="IMPHPHTASES"/>
</dbReference>
<evidence type="ECO:0000256" key="9">
    <source>
        <dbReference type="ARBA" id="ARBA00023102"/>
    </source>
</evidence>
<keyword evidence="5" id="KW-0028">Amino-acid biosynthesis</keyword>
<evidence type="ECO:0000256" key="5">
    <source>
        <dbReference type="ARBA" id="ARBA00022605"/>
    </source>
</evidence>
<comment type="catalytic activity">
    <reaction evidence="10">
        <text>L-histidinol phosphate + H2O = L-histidinol + phosphate</text>
        <dbReference type="Rhea" id="RHEA:14465"/>
        <dbReference type="ChEBI" id="CHEBI:15377"/>
        <dbReference type="ChEBI" id="CHEBI:43474"/>
        <dbReference type="ChEBI" id="CHEBI:57699"/>
        <dbReference type="ChEBI" id="CHEBI:57980"/>
        <dbReference type="EC" id="3.1.3.15"/>
    </reaction>
</comment>
<dbReference type="InterPro" id="IPR020583">
    <property type="entry name" value="Inositol_monoP_metal-BS"/>
</dbReference>
<keyword evidence="8" id="KW-0460">Magnesium</keyword>
<evidence type="ECO:0000256" key="3">
    <source>
        <dbReference type="ARBA" id="ARBA00009759"/>
    </source>
</evidence>
<dbReference type="NCBIfam" id="TIGR02067">
    <property type="entry name" value="his_9_HisN"/>
    <property type="match status" value="1"/>
</dbReference>
<organism evidence="12 13">
    <name type="scientific">Roseibium sediminicola</name>
    <dbReference type="NCBI Taxonomy" id="2933272"/>
    <lineage>
        <taxon>Bacteria</taxon>
        <taxon>Pseudomonadati</taxon>
        <taxon>Pseudomonadota</taxon>
        <taxon>Alphaproteobacteria</taxon>
        <taxon>Hyphomicrobiales</taxon>
        <taxon>Stappiaceae</taxon>
        <taxon>Roseibium</taxon>
    </lineage>
</organism>
<name>A0ABT0GUJ1_9HYPH</name>
<dbReference type="SUPFAM" id="SSF56655">
    <property type="entry name" value="Carbohydrate phosphatase"/>
    <property type="match status" value="1"/>
</dbReference>
<dbReference type="PROSITE" id="PS00629">
    <property type="entry name" value="IMP_1"/>
    <property type="match status" value="1"/>
</dbReference>
<dbReference type="InterPro" id="IPR051090">
    <property type="entry name" value="Inositol_monoP_superfamily"/>
</dbReference>
<dbReference type="Proteomes" id="UP001431221">
    <property type="component" value="Unassembled WGS sequence"/>
</dbReference>
<evidence type="ECO:0000256" key="7">
    <source>
        <dbReference type="ARBA" id="ARBA00022801"/>
    </source>
</evidence>
<dbReference type="PANTHER" id="PTHR43200:SF6">
    <property type="entry name" value="3'(2'),5'-BISPHOSPHATE NUCLEOTIDASE"/>
    <property type="match status" value="1"/>
</dbReference>
<comment type="pathway">
    <text evidence="2">Amino-acid biosynthesis; L-histidine biosynthesis; L-histidine from 5-phospho-alpha-D-ribose 1-diphosphate: step 8/9.</text>
</comment>
<dbReference type="RefSeq" id="WP_248154638.1">
    <property type="nucleotide sequence ID" value="NZ_JALNMJ010000008.1"/>
</dbReference>
<evidence type="ECO:0000256" key="1">
    <source>
        <dbReference type="ARBA" id="ARBA00001946"/>
    </source>
</evidence>
<dbReference type="PANTHER" id="PTHR43200">
    <property type="entry name" value="PHOSPHATASE"/>
    <property type="match status" value="1"/>
</dbReference>
<dbReference type="InterPro" id="IPR011809">
    <property type="entry name" value="His_9_proposed"/>
</dbReference>
<proteinExistence type="inferred from homology"/>
<keyword evidence="13" id="KW-1185">Reference proteome</keyword>
<keyword evidence="7 12" id="KW-0378">Hydrolase</keyword>
<sequence length="265" mass="28498">MSQPVFSSHAFAPFLDRLADAASHAIMPHFRQGFDIDNKWETGFDPVTVADKNGETAMRELINSAHPEHGILGEEHGPENLDAEHVWVLDPIDGTRAFITGLPTWGTLIGLSTDGKPSLGMMVQPYIGERFGGDCSTAWYRGPLGTNQIRTRSCAQLEEATIFTTTPALFNDAERPAYDRVEAKVQLSRYGTDCYAYCMVAAGHGDAVIEAGLQAYDIVALVPIIEGAGGVVTTWTGGAPSEGGQIVASGDPRLHDIILRELAKG</sequence>
<keyword evidence="9" id="KW-0368">Histidine biosynthesis</keyword>
<dbReference type="EC" id="3.1.3.15" evidence="4 11"/>
<dbReference type="Pfam" id="PF00459">
    <property type="entry name" value="Inositol_P"/>
    <property type="match status" value="1"/>
</dbReference>
<evidence type="ECO:0000256" key="11">
    <source>
        <dbReference type="NCBIfam" id="TIGR02067"/>
    </source>
</evidence>
<keyword evidence="6" id="KW-0479">Metal-binding</keyword>
<protein>
    <recommendedName>
        <fullName evidence="4 11">Histidinol-phosphatase</fullName>
        <ecNumber evidence="4 11">3.1.3.15</ecNumber>
    </recommendedName>
</protein>
<dbReference type="EMBL" id="JALNMJ010000008">
    <property type="protein sequence ID" value="MCK7613102.1"/>
    <property type="molecule type" value="Genomic_DNA"/>
</dbReference>
<evidence type="ECO:0000256" key="8">
    <source>
        <dbReference type="ARBA" id="ARBA00022842"/>
    </source>
</evidence>
<evidence type="ECO:0000256" key="4">
    <source>
        <dbReference type="ARBA" id="ARBA00013085"/>
    </source>
</evidence>
<gene>
    <name evidence="12" type="primary">hisN</name>
    <name evidence="12" type="ORF">M0H32_13070</name>
</gene>
<dbReference type="Gene3D" id="3.40.190.80">
    <property type="match status" value="1"/>
</dbReference>
<evidence type="ECO:0000313" key="12">
    <source>
        <dbReference type="EMBL" id="MCK7613102.1"/>
    </source>
</evidence>
<dbReference type="Gene3D" id="3.30.540.10">
    <property type="entry name" value="Fructose-1,6-Bisphosphatase, subunit A, domain 1"/>
    <property type="match status" value="1"/>
</dbReference>
<accession>A0ABT0GUJ1</accession>
<dbReference type="CDD" id="cd01641">
    <property type="entry name" value="Bacterial_IMPase_like_1"/>
    <property type="match status" value="1"/>
</dbReference>
<evidence type="ECO:0000256" key="6">
    <source>
        <dbReference type="ARBA" id="ARBA00022723"/>
    </source>
</evidence>
<evidence type="ECO:0000256" key="10">
    <source>
        <dbReference type="ARBA" id="ARBA00049158"/>
    </source>
</evidence>
<evidence type="ECO:0000256" key="2">
    <source>
        <dbReference type="ARBA" id="ARBA00004970"/>
    </source>
</evidence>